<feature type="transmembrane region" description="Helical" evidence="9">
    <location>
        <begin position="266"/>
        <end position="291"/>
    </location>
</feature>
<name>C0QK48_DESAH</name>
<dbReference type="EMBL" id="CP001087">
    <property type="protein sequence ID" value="ACN16074.1"/>
    <property type="molecule type" value="Genomic_DNA"/>
</dbReference>
<keyword evidence="3 11" id="KW-0328">Glycosyltransferase</keyword>
<dbReference type="PANTHER" id="PTHR48090:SF1">
    <property type="entry name" value="PROPHAGE BACTOPRENOL GLUCOSYL TRANSFERASE HOMOLOG"/>
    <property type="match status" value="1"/>
</dbReference>
<proteinExistence type="inferred from homology"/>
<dbReference type="OrthoDB" id="9802649at2"/>
<comment type="subcellular location">
    <subcellularLocation>
        <location evidence="1">Cell membrane</location>
        <topology evidence="1">Multi-pass membrane protein</topology>
    </subcellularLocation>
</comment>
<dbReference type="KEGG" id="dat:HRM2_29910"/>
<sequence>MPDQSIVLSVVCPFFNEEEVVDFFMEKIHQVLNTLDLTYEIVCVNDGSLDRTLEKLILAKKSYPNLRILDFSRNFGKEAALTAGLDHARGKVIVPIDADLQDPPELIIDFIEKWREGYEVVVGKRVDRSTDGLLKRMTAQLYYRFHNKISNQKIPENVGDFRLITRRVVEAIQQMPENQRFMKGIFAWVGFNTCVVAYKRQKRRAGKTSFHGWGLWNFALDGITSFSTVPLRVWLYIGSLIALISLVYGSYIILRTLVFGVDLPGYASLLVSILFLGGVQLMGIGVLGEYLGRIYLETKHRPQYIVDKEY</sequence>
<dbReference type="InterPro" id="IPR029044">
    <property type="entry name" value="Nucleotide-diphossugar_trans"/>
</dbReference>
<feature type="domain" description="Glycosyltransferase 2-like" evidence="10">
    <location>
        <begin position="9"/>
        <end position="171"/>
    </location>
</feature>
<feature type="transmembrane region" description="Helical" evidence="9">
    <location>
        <begin position="233"/>
        <end position="254"/>
    </location>
</feature>
<dbReference type="eggNOG" id="COG0463">
    <property type="taxonomic scope" value="Bacteria"/>
</dbReference>
<evidence type="ECO:0000256" key="1">
    <source>
        <dbReference type="ARBA" id="ARBA00004651"/>
    </source>
</evidence>
<dbReference type="CAZy" id="GT2">
    <property type="family name" value="Glycosyltransferase Family 2"/>
</dbReference>
<dbReference type="Proteomes" id="UP000000442">
    <property type="component" value="Chromosome"/>
</dbReference>
<dbReference type="GO" id="GO:0005886">
    <property type="term" value="C:plasma membrane"/>
    <property type="evidence" value="ECO:0007669"/>
    <property type="project" value="UniProtKB-SubCell"/>
</dbReference>
<dbReference type="InterPro" id="IPR001173">
    <property type="entry name" value="Glyco_trans_2-like"/>
</dbReference>
<dbReference type="GO" id="GO:0016757">
    <property type="term" value="F:glycosyltransferase activity"/>
    <property type="evidence" value="ECO:0007669"/>
    <property type="project" value="UniProtKB-KW"/>
</dbReference>
<gene>
    <name evidence="11" type="ordered locus">HRM2_29910</name>
</gene>
<evidence type="ECO:0000313" key="12">
    <source>
        <dbReference type="Proteomes" id="UP000000442"/>
    </source>
</evidence>
<evidence type="ECO:0000259" key="10">
    <source>
        <dbReference type="Pfam" id="PF00535"/>
    </source>
</evidence>
<keyword evidence="5 9" id="KW-0812">Transmembrane</keyword>
<reference evidence="11 12" key="1">
    <citation type="journal article" date="2009" name="Environ. Microbiol.">
        <title>Genome sequence of Desulfobacterium autotrophicum HRM2, a marine sulfate reducer oxidizing organic carbon completely to carbon dioxide.</title>
        <authorList>
            <person name="Strittmatter A.W."/>
            <person name="Liesegang H."/>
            <person name="Rabus R."/>
            <person name="Decker I."/>
            <person name="Amann J."/>
            <person name="Andres S."/>
            <person name="Henne A."/>
            <person name="Fricke W.F."/>
            <person name="Martinez-Arias R."/>
            <person name="Bartels D."/>
            <person name="Goesmann A."/>
            <person name="Krause L."/>
            <person name="Puehler A."/>
            <person name="Klenk H.P."/>
            <person name="Richter M."/>
            <person name="Schuler M."/>
            <person name="Gloeckner F.O."/>
            <person name="Meyerdierks A."/>
            <person name="Gottschalk G."/>
            <person name="Amann R."/>
        </authorList>
    </citation>
    <scope>NUCLEOTIDE SEQUENCE [LARGE SCALE GENOMIC DNA]</scope>
    <source>
        <strain evidence="12">ATCC 43914 / DSM 3382 / HRM2</strain>
    </source>
</reference>
<dbReference type="FunFam" id="3.90.550.10:FF:000079">
    <property type="entry name" value="Probable glycosyl transferase"/>
    <property type="match status" value="1"/>
</dbReference>
<evidence type="ECO:0000256" key="9">
    <source>
        <dbReference type="SAM" id="Phobius"/>
    </source>
</evidence>
<evidence type="ECO:0000313" key="11">
    <source>
        <dbReference type="EMBL" id="ACN16074.1"/>
    </source>
</evidence>
<dbReference type="AlphaFoldDB" id="C0QK48"/>
<keyword evidence="2" id="KW-1003">Cell membrane</keyword>
<evidence type="ECO:0000256" key="3">
    <source>
        <dbReference type="ARBA" id="ARBA00022676"/>
    </source>
</evidence>
<keyword evidence="12" id="KW-1185">Reference proteome</keyword>
<evidence type="ECO:0000256" key="7">
    <source>
        <dbReference type="ARBA" id="ARBA00023136"/>
    </source>
</evidence>
<evidence type="ECO:0000256" key="6">
    <source>
        <dbReference type="ARBA" id="ARBA00022989"/>
    </source>
</evidence>
<protein>
    <submittedName>
        <fullName evidence="11">Glycosyltransferase</fullName>
        <ecNumber evidence="11">2.4.1.-</ecNumber>
    </submittedName>
</protein>
<dbReference type="RefSeq" id="WP_015904836.1">
    <property type="nucleotide sequence ID" value="NC_012108.1"/>
</dbReference>
<dbReference type="PANTHER" id="PTHR48090">
    <property type="entry name" value="UNDECAPRENYL-PHOSPHATE 4-DEOXY-4-FORMAMIDO-L-ARABINOSE TRANSFERASE-RELATED"/>
    <property type="match status" value="1"/>
</dbReference>
<dbReference type="InterPro" id="IPR050256">
    <property type="entry name" value="Glycosyltransferase_2"/>
</dbReference>
<organism evidence="11 12">
    <name type="scientific">Desulforapulum autotrophicum (strain ATCC 43914 / DSM 3382 / VKM B-1955 / HRM2)</name>
    <name type="common">Desulfobacterium autotrophicum</name>
    <dbReference type="NCBI Taxonomy" id="177437"/>
    <lineage>
        <taxon>Bacteria</taxon>
        <taxon>Pseudomonadati</taxon>
        <taxon>Thermodesulfobacteriota</taxon>
        <taxon>Desulfobacteria</taxon>
        <taxon>Desulfobacterales</taxon>
        <taxon>Desulfobacteraceae</taxon>
        <taxon>Desulforapulum</taxon>
    </lineage>
</organism>
<comment type="similarity">
    <text evidence="8">Belongs to the glycosyltransferase 2 family. GtrB subfamily.</text>
</comment>
<dbReference type="Gene3D" id="3.90.550.10">
    <property type="entry name" value="Spore Coat Polysaccharide Biosynthesis Protein SpsA, Chain A"/>
    <property type="match status" value="1"/>
</dbReference>
<dbReference type="EC" id="2.4.1.-" evidence="11"/>
<feature type="transmembrane region" description="Helical" evidence="9">
    <location>
        <begin position="181"/>
        <end position="198"/>
    </location>
</feature>
<dbReference type="STRING" id="177437.HRM2_29910"/>
<evidence type="ECO:0000256" key="2">
    <source>
        <dbReference type="ARBA" id="ARBA00022475"/>
    </source>
</evidence>
<accession>C0QK48</accession>
<evidence type="ECO:0000256" key="5">
    <source>
        <dbReference type="ARBA" id="ARBA00022692"/>
    </source>
</evidence>
<dbReference type="SUPFAM" id="SSF53448">
    <property type="entry name" value="Nucleotide-diphospho-sugar transferases"/>
    <property type="match status" value="1"/>
</dbReference>
<dbReference type="HOGENOM" id="CLU_033536_0_1_7"/>
<keyword evidence="7 9" id="KW-0472">Membrane</keyword>
<dbReference type="CDD" id="cd04187">
    <property type="entry name" value="DPM1_like_bac"/>
    <property type="match status" value="1"/>
</dbReference>
<keyword evidence="6 9" id="KW-1133">Transmembrane helix</keyword>
<evidence type="ECO:0000256" key="4">
    <source>
        <dbReference type="ARBA" id="ARBA00022679"/>
    </source>
</evidence>
<keyword evidence="4 11" id="KW-0808">Transferase</keyword>
<dbReference type="Pfam" id="PF00535">
    <property type="entry name" value="Glycos_transf_2"/>
    <property type="match status" value="1"/>
</dbReference>
<evidence type="ECO:0000256" key="8">
    <source>
        <dbReference type="ARBA" id="ARBA00038152"/>
    </source>
</evidence>